<evidence type="ECO:0000313" key="2">
    <source>
        <dbReference type="Proteomes" id="UP000029264"/>
    </source>
</evidence>
<evidence type="ECO:0008006" key="3">
    <source>
        <dbReference type="Google" id="ProtNLM"/>
    </source>
</evidence>
<gene>
    <name evidence="1" type="ORF">HR45_02885</name>
</gene>
<dbReference type="RefSeq" id="WP_037439574.1">
    <property type="nucleotide sequence ID" value="NZ_JPEO01000002.1"/>
</dbReference>
<sequence length="288" mass="31892">MTILYYAPGGGLGHLSRALKVMRYIGASGIVVTSPLTLTPPLPDHIQHLPIEDNCTDLGSLAGWLTKVLRNYAVSSLIVDSFPAGIMGELGHISLPANRVYVSRLLNWQVYQRGINAIPSYRQTWYCEWPAEDQEFALAHLTGVRYWLPLLGTPPEASTAVTEPGVLIIHSDIGELAELMPSNTDIPITLITAPLTDIEQQRLQQQWPQVTLKHQFPAYAIGWQYQQLRCAGGFNLVSEYLQHPGVKFTPLARTLDLQQLRLSRGIRGMLPPSGMPLLAAGQQSEHDK</sequence>
<comment type="caution">
    <text evidence="1">The sequence shown here is derived from an EMBL/GenBank/DDBJ whole genome shotgun (WGS) entry which is preliminary data.</text>
</comment>
<organism evidence="1 2">
    <name type="scientific">Shewanella mangrovi</name>
    <dbReference type="NCBI Taxonomy" id="1515746"/>
    <lineage>
        <taxon>Bacteria</taxon>
        <taxon>Pseudomonadati</taxon>
        <taxon>Pseudomonadota</taxon>
        <taxon>Gammaproteobacteria</taxon>
        <taxon>Alteromonadales</taxon>
        <taxon>Shewanellaceae</taxon>
        <taxon>Shewanella</taxon>
    </lineage>
</organism>
<evidence type="ECO:0000313" key="1">
    <source>
        <dbReference type="EMBL" id="KFZ38408.1"/>
    </source>
</evidence>
<dbReference type="EMBL" id="JPEO01000002">
    <property type="protein sequence ID" value="KFZ38408.1"/>
    <property type="molecule type" value="Genomic_DNA"/>
</dbReference>
<name>A0A094LT98_9GAMM</name>
<proteinExistence type="predicted"/>
<accession>A0A094LT98</accession>
<dbReference type="OrthoDB" id="9813876at2"/>
<reference evidence="1 2" key="1">
    <citation type="submission" date="2014-06" db="EMBL/GenBank/DDBJ databases">
        <title>Shewanella sp. YQH10.</title>
        <authorList>
            <person name="Liu Y."/>
            <person name="Zeng R."/>
        </authorList>
    </citation>
    <scope>NUCLEOTIDE SEQUENCE [LARGE SCALE GENOMIC DNA]</scope>
    <source>
        <strain evidence="1 2">YQH10</strain>
    </source>
</reference>
<dbReference type="AlphaFoldDB" id="A0A094LT98"/>
<dbReference type="Proteomes" id="UP000029264">
    <property type="component" value="Unassembled WGS sequence"/>
</dbReference>
<keyword evidence="2" id="KW-1185">Reference proteome</keyword>
<protein>
    <recommendedName>
        <fullName evidence="3">Glycosyl transferase family 28 C-terminal domain-containing protein</fullName>
    </recommendedName>
</protein>
<dbReference type="eggNOG" id="ENOG5031M9P">
    <property type="taxonomic scope" value="Bacteria"/>
</dbReference>